<dbReference type="GO" id="GO:0008836">
    <property type="term" value="F:diaminopimelate decarboxylase activity"/>
    <property type="evidence" value="ECO:0007669"/>
    <property type="project" value="InterPro"/>
</dbReference>
<keyword evidence="3" id="KW-0663">Pyridoxal phosphate</keyword>
<evidence type="ECO:0000259" key="6">
    <source>
        <dbReference type="Pfam" id="PF02784"/>
    </source>
</evidence>
<dbReference type="Proteomes" id="UP000694308">
    <property type="component" value="Unassembled WGS sequence"/>
</dbReference>
<evidence type="ECO:0000256" key="2">
    <source>
        <dbReference type="ARBA" id="ARBA00022793"/>
    </source>
</evidence>
<dbReference type="GO" id="GO:0009089">
    <property type="term" value="P:lysine biosynthetic process via diaminopimelate"/>
    <property type="evidence" value="ECO:0007669"/>
    <property type="project" value="InterPro"/>
</dbReference>
<dbReference type="Pfam" id="PF02784">
    <property type="entry name" value="Orn_Arg_deC_N"/>
    <property type="match status" value="1"/>
</dbReference>
<feature type="domain" description="Orn/DAP/Arg decarboxylase 2 N-terminal" evidence="6">
    <location>
        <begin position="29"/>
        <end position="277"/>
    </location>
</feature>
<dbReference type="InterPro" id="IPR002986">
    <property type="entry name" value="DAP_deCOOHase_LysA"/>
</dbReference>
<gene>
    <name evidence="7" type="ORF">I6U48_04180</name>
</gene>
<dbReference type="CDD" id="cd06828">
    <property type="entry name" value="PLPDE_III_DapDC"/>
    <property type="match status" value="1"/>
</dbReference>
<dbReference type="FunFam" id="3.20.20.10:FF:000003">
    <property type="entry name" value="Diaminopimelate decarboxylase"/>
    <property type="match status" value="1"/>
</dbReference>
<name>A0A949TH35_9CLOT</name>
<sequence length="412" mass="46827">MKKVPFSYDKLKNIVSEFPTPFYIYDEKAIRENVKNLKKAFSWNNCYHEYFAIKSNPNPYILKIFKEEGCGVDCSSKVELMLAHKCGFSDKDIMFTSNVTTSEEYALAKKLGAIINLDDTAHINFLNNCTGIPETICCRLNLGEDIMYEDKVTINFKNSKFGSTKEQIYDAFRKLQKLGVKHFGIHAQFGCHKRDANYFGDNSHKVFQYVVDLYRNTGIRVDFINLAGGIGIPFLPENSPADIEAISSCIKKAYDETIVKAGLNPISLFTELGIYMTGPYGYFVSSVLHVKKTYKSFIGLDASTNSFMSPARYNNYYHVSVMGKENKECNHVYDITGALCEDRDRFAIDRPLPYIEEGNILVFHDAGAYTYSHSYNFNGKLRAAELLLCTDGTVKMIRRAETADDYFATLIF</sequence>
<dbReference type="AlphaFoldDB" id="A0A949TH35"/>
<organism evidence="7 8">
    <name type="scientific">Clostridium thailandense</name>
    <dbReference type="NCBI Taxonomy" id="2794346"/>
    <lineage>
        <taxon>Bacteria</taxon>
        <taxon>Bacillati</taxon>
        <taxon>Bacillota</taxon>
        <taxon>Clostridia</taxon>
        <taxon>Eubacteriales</taxon>
        <taxon>Clostridiaceae</taxon>
        <taxon>Clostridium</taxon>
    </lineage>
</organism>
<comment type="caution">
    <text evidence="7">The sequence shown here is derived from an EMBL/GenBank/DDBJ whole genome shotgun (WGS) entry which is preliminary data.</text>
</comment>
<feature type="domain" description="Orn/DAP/Arg decarboxylase 2 C-terminal" evidence="5">
    <location>
        <begin position="22"/>
        <end position="367"/>
    </location>
</feature>
<dbReference type="PANTHER" id="PTHR43727">
    <property type="entry name" value="DIAMINOPIMELATE DECARBOXYLASE"/>
    <property type="match status" value="1"/>
</dbReference>
<reference evidence="7" key="1">
    <citation type="submission" date="2020-12" db="EMBL/GenBank/DDBJ databases">
        <title>Clostridium thailandense sp. nov., a novel acetogenic bacterium isolated from peat land soil in Thailand.</title>
        <authorList>
            <person name="Chaikitkaew S."/>
            <person name="Birkeland N.K."/>
        </authorList>
    </citation>
    <scope>NUCLEOTIDE SEQUENCE</scope>
    <source>
        <strain evidence="7">PL3</strain>
    </source>
</reference>
<keyword evidence="8" id="KW-1185">Reference proteome</keyword>
<dbReference type="Pfam" id="PF00278">
    <property type="entry name" value="Orn_DAP_Arg_deC"/>
    <property type="match status" value="1"/>
</dbReference>
<comment type="cofactor">
    <cofactor evidence="1">
        <name>pyridoxal 5'-phosphate</name>
        <dbReference type="ChEBI" id="CHEBI:597326"/>
    </cofactor>
</comment>
<evidence type="ECO:0000256" key="3">
    <source>
        <dbReference type="ARBA" id="ARBA00022898"/>
    </source>
</evidence>
<dbReference type="RefSeq" id="WP_218319146.1">
    <property type="nucleotide sequence ID" value="NZ_JAEEGC010000018.1"/>
</dbReference>
<dbReference type="InterPro" id="IPR022643">
    <property type="entry name" value="De-COase2_C"/>
</dbReference>
<evidence type="ECO:0000313" key="8">
    <source>
        <dbReference type="Proteomes" id="UP000694308"/>
    </source>
</evidence>
<keyword evidence="2" id="KW-0210">Decarboxylase</keyword>
<dbReference type="PANTHER" id="PTHR43727:SF2">
    <property type="entry name" value="GROUP IV DECARBOXYLASE"/>
    <property type="match status" value="1"/>
</dbReference>
<accession>A0A949TH35</accession>
<dbReference type="EMBL" id="JAEEGC010000018">
    <property type="protein sequence ID" value="MBV7272115.1"/>
    <property type="molecule type" value="Genomic_DNA"/>
</dbReference>
<protein>
    <submittedName>
        <fullName evidence="7">Diaminopimelate decarboxylase</fullName>
    </submittedName>
</protein>
<evidence type="ECO:0000259" key="5">
    <source>
        <dbReference type="Pfam" id="PF00278"/>
    </source>
</evidence>
<keyword evidence="4" id="KW-0456">Lyase</keyword>
<evidence type="ECO:0000313" key="7">
    <source>
        <dbReference type="EMBL" id="MBV7272115.1"/>
    </source>
</evidence>
<evidence type="ECO:0000256" key="1">
    <source>
        <dbReference type="ARBA" id="ARBA00001933"/>
    </source>
</evidence>
<dbReference type="InterPro" id="IPR022644">
    <property type="entry name" value="De-COase2_N"/>
</dbReference>
<evidence type="ECO:0000256" key="4">
    <source>
        <dbReference type="ARBA" id="ARBA00023239"/>
    </source>
</evidence>
<proteinExistence type="predicted"/>